<name>A0ABZ2BW98_9RHOB</name>
<dbReference type="PANTHER" id="PTHR36978">
    <property type="entry name" value="P-LOOP CONTAINING NUCLEOTIDE TRIPHOSPHATE HYDROLASE"/>
    <property type="match status" value="1"/>
</dbReference>
<dbReference type="Pfam" id="PF17784">
    <property type="entry name" value="Sulfotransfer_4"/>
    <property type="match status" value="1"/>
</dbReference>
<keyword evidence="2" id="KW-1185">Reference proteome</keyword>
<protein>
    <recommendedName>
        <fullName evidence="3">Sulfotransferase family protein</fullName>
    </recommendedName>
</protein>
<evidence type="ECO:0008006" key="3">
    <source>
        <dbReference type="Google" id="ProtNLM"/>
    </source>
</evidence>
<reference evidence="2" key="1">
    <citation type="submission" date="2024-01" db="EMBL/GenBank/DDBJ databases">
        <title>Roseobacter fucihabitans sp. nov., isolated from the brown alga Fucus spiralis.</title>
        <authorList>
            <person name="Hahnke S."/>
            <person name="Berger M."/>
            <person name="Schlingloff A."/>
            <person name="Athale I."/>
            <person name="Neumann-Schaal M."/>
            <person name="Adenaya A."/>
            <person name="Poehlein A."/>
            <person name="Daniel R."/>
            <person name="Pertersen J."/>
            <person name="Brinkhoff T."/>
        </authorList>
    </citation>
    <scope>NUCLEOTIDE SEQUENCE [LARGE SCALE GENOMIC DNA]</scope>
    <source>
        <strain evidence="2">B14</strain>
    </source>
</reference>
<dbReference type="SUPFAM" id="SSF52540">
    <property type="entry name" value="P-loop containing nucleoside triphosphate hydrolases"/>
    <property type="match status" value="1"/>
</dbReference>
<gene>
    <name evidence="1" type="ORF">ROLI_033340</name>
</gene>
<evidence type="ECO:0000313" key="2">
    <source>
        <dbReference type="Proteomes" id="UP001318682"/>
    </source>
</evidence>
<organism evidence="1 2">
    <name type="scientific">Roseobacter fucihabitans</name>
    <dbReference type="NCBI Taxonomy" id="1537242"/>
    <lineage>
        <taxon>Bacteria</taxon>
        <taxon>Pseudomonadati</taxon>
        <taxon>Pseudomonadota</taxon>
        <taxon>Alphaproteobacteria</taxon>
        <taxon>Rhodobacterales</taxon>
        <taxon>Roseobacteraceae</taxon>
        <taxon>Roseobacter</taxon>
    </lineage>
</organism>
<dbReference type="InterPro" id="IPR040632">
    <property type="entry name" value="Sulfotransfer_4"/>
</dbReference>
<dbReference type="InterPro" id="IPR027417">
    <property type="entry name" value="P-loop_NTPase"/>
</dbReference>
<accession>A0ABZ2BW98</accession>
<proteinExistence type="predicted"/>
<evidence type="ECO:0000313" key="1">
    <source>
        <dbReference type="EMBL" id="WVX50237.1"/>
    </source>
</evidence>
<dbReference type="Proteomes" id="UP001318682">
    <property type="component" value="Chromosome"/>
</dbReference>
<dbReference type="PANTHER" id="PTHR36978:SF4">
    <property type="entry name" value="P-LOOP CONTAINING NUCLEOSIDE TRIPHOSPHATE HYDROLASE PROTEIN"/>
    <property type="match status" value="1"/>
</dbReference>
<sequence>MPLKIIGTGMSRTGTLSSKTALEALGFGPCHHMMELFANPAQVEKWVEVARCEPIAWDTVFEGYGSQVDFPGGRVWQQTITAFPDAKVLHTERPEEDWWASFSKTVLKVWANHARLTQNMPQHIQDIFLKLTPFYIDDTFGGMPDKEMALTAYRRNNRLVRELVPADRLLVFTPSDGWGPLCDFLKVPVPAKPFPRSNARDEFWDNFEEEPAD</sequence>
<dbReference type="EMBL" id="CP143423">
    <property type="protein sequence ID" value="WVX50237.1"/>
    <property type="molecule type" value="Genomic_DNA"/>
</dbReference>
<dbReference type="Gene3D" id="3.40.50.300">
    <property type="entry name" value="P-loop containing nucleotide triphosphate hydrolases"/>
    <property type="match status" value="1"/>
</dbReference>
<dbReference type="RefSeq" id="WP_187430945.1">
    <property type="nucleotide sequence ID" value="NZ_CP143423.1"/>
</dbReference>